<name>A0A9X8N9Y7_9ACTN</name>
<evidence type="ECO:0000313" key="2">
    <source>
        <dbReference type="Proteomes" id="UP000184388"/>
    </source>
</evidence>
<dbReference type="AlphaFoldDB" id="A0A9X8N9Y7"/>
<dbReference type="Pfam" id="PF06841">
    <property type="entry name" value="Phage_T4_gp19"/>
    <property type="match status" value="1"/>
</dbReference>
<dbReference type="Proteomes" id="UP000184388">
    <property type="component" value="Unassembled WGS sequence"/>
</dbReference>
<dbReference type="NCBIfam" id="TIGR02241">
    <property type="entry name" value="conserved hypothetical phage tail region protein"/>
    <property type="match status" value="1"/>
</dbReference>
<sequence length="148" mass="16342">MNMSVGDTLCTHIFGIELGSFQVETVQEVSALTLEQDVVETKQVTPTGELLIRKEPGARQAGEVTVTRGLDKSKVFTDWVKATLQKADLDTARQNITIAVMDAKKNPVRRYQLSGCWASRWEGPMLQAGEASPATEKVTIVYEEIDVE</sequence>
<proteinExistence type="predicted"/>
<evidence type="ECO:0000313" key="1">
    <source>
        <dbReference type="EMBL" id="SHN36539.1"/>
    </source>
</evidence>
<reference evidence="2" key="1">
    <citation type="submission" date="2016-11" db="EMBL/GenBank/DDBJ databases">
        <authorList>
            <person name="Jaros S."/>
            <person name="Januszkiewicz K."/>
            <person name="Wedrychowicz H."/>
        </authorList>
    </citation>
    <scope>NUCLEOTIDE SEQUENCE [LARGE SCALE GENOMIC DNA]</scope>
    <source>
        <strain evidence="2">CGMCC 4.3555</strain>
    </source>
</reference>
<dbReference type="GO" id="GO:0005198">
    <property type="term" value="F:structural molecule activity"/>
    <property type="evidence" value="ECO:0007669"/>
    <property type="project" value="InterPro"/>
</dbReference>
<dbReference type="PANTHER" id="PTHR38009">
    <property type="entry name" value="CONSERVED HYPOTHETICAL PHAGE TAIL PROTEIN"/>
    <property type="match status" value="1"/>
</dbReference>
<comment type="caution">
    <text evidence="1">The sequence shown here is derived from an EMBL/GenBank/DDBJ whole genome shotgun (WGS) entry which is preliminary data.</text>
</comment>
<dbReference type="EMBL" id="FRBK01000077">
    <property type="protein sequence ID" value="SHN36539.1"/>
    <property type="molecule type" value="Genomic_DNA"/>
</dbReference>
<protein>
    <submittedName>
        <fullName evidence="1">Conserved hypothetical phage tail region protein</fullName>
    </submittedName>
</protein>
<dbReference type="PANTHER" id="PTHR38009:SF1">
    <property type="entry name" value="CONSERVED HYPOTHETICAL PHAGE TAIL PROTEIN"/>
    <property type="match status" value="1"/>
</dbReference>
<dbReference type="InterPro" id="IPR010667">
    <property type="entry name" value="Phage_T4_Gp19"/>
</dbReference>
<organism evidence="1 2">
    <name type="scientific">Streptomyces yunnanensis</name>
    <dbReference type="NCBI Taxonomy" id="156453"/>
    <lineage>
        <taxon>Bacteria</taxon>
        <taxon>Bacillati</taxon>
        <taxon>Actinomycetota</taxon>
        <taxon>Actinomycetes</taxon>
        <taxon>Kitasatosporales</taxon>
        <taxon>Streptomycetaceae</taxon>
        <taxon>Streptomyces</taxon>
    </lineage>
</organism>
<gene>
    <name evidence="1" type="ORF">SAMN05216268_1772</name>
</gene>
<dbReference type="InterPro" id="IPR011747">
    <property type="entry name" value="CHP02241"/>
</dbReference>
<accession>A0A9X8N9Y7</accession>